<dbReference type="EMBL" id="MU856052">
    <property type="protein sequence ID" value="KAK3897865.1"/>
    <property type="molecule type" value="Genomic_DNA"/>
</dbReference>
<keyword evidence="7 10" id="KW-0472">Membrane</keyword>
<dbReference type="GO" id="GO:0045047">
    <property type="term" value="P:protein targeting to ER"/>
    <property type="evidence" value="ECO:0007669"/>
    <property type="project" value="TreeGrafter"/>
</dbReference>
<evidence type="ECO:0000256" key="2">
    <source>
        <dbReference type="ARBA" id="ARBA00007324"/>
    </source>
</evidence>
<feature type="region of interest" description="Disordered" evidence="9">
    <location>
        <begin position="207"/>
        <end position="229"/>
    </location>
</feature>
<comment type="caution">
    <text evidence="11">The sequence shown here is derived from an EMBL/GenBank/DDBJ whole genome shotgun (WGS) entry which is preliminary data.</text>
</comment>
<keyword evidence="5" id="KW-0256">Endoplasmic reticulum</keyword>
<comment type="function">
    <text evidence="8">Component of the signal peptidase complex (SPC) which catalyzes the cleavage of N-terminal signal sequences from nascent proteins as they are translocated into the lumen of the endoplasmic reticulum. Enhances the enzymatic activity of SPC and facilitates the interactions between different components of the translocation site.</text>
</comment>
<evidence type="ECO:0000256" key="7">
    <source>
        <dbReference type="ARBA" id="ARBA00023136"/>
    </source>
</evidence>
<dbReference type="PANTHER" id="PTHR13085">
    <property type="entry name" value="MICROSOMAL SIGNAL PEPTIDASE 25 KDA SUBUNIT"/>
    <property type="match status" value="1"/>
</dbReference>
<keyword evidence="12" id="KW-1185">Reference proteome</keyword>
<reference evidence="11" key="2">
    <citation type="submission" date="2023-05" db="EMBL/GenBank/DDBJ databases">
        <authorList>
            <consortium name="Lawrence Berkeley National Laboratory"/>
            <person name="Steindorff A."/>
            <person name="Hensen N."/>
            <person name="Bonometti L."/>
            <person name="Westerberg I."/>
            <person name="Brannstrom I.O."/>
            <person name="Guillou S."/>
            <person name="Cros-Aarteil S."/>
            <person name="Calhoun S."/>
            <person name="Haridas S."/>
            <person name="Kuo A."/>
            <person name="Mondo S."/>
            <person name="Pangilinan J."/>
            <person name="Riley R."/>
            <person name="Labutti K."/>
            <person name="Andreopoulos B."/>
            <person name="Lipzen A."/>
            <person name="Chen C."/>
            <person name="Yanf M."/>
            <person name="Daum C."/>
            <person name="Ng V."/>
            <person name="Clum A."/>
            <person name="Ohm R."/>
            <person name="Martin F."/>
            <person name="Silar P."/>
            <person name="Natvig D."/>
            <person name="Lalanne C."/>
            <person name="Gautier V."/>
            <person name="Ament-Velasquez S.L."/>
            <person name="Kruys A."/>
            <person name="Hutchinson M.I."/>
            <person name="Powell A.J."/>
            <person name="Barry K."/>
            <person name="Miller A.N."/>
            <person name="Grigoriev I.V."/>
            <person name="Debuchy R."/>
            <person name="Gladieux P."/>
            <person name="Thoren M.H."/>
            <person name="Johannesson H."/>
        </authorList>
    </citation>
    <scope>NUCLEOTIDE SEQUENCE</scope>
    <source>
        <strain evidence="11">CBS 103.79</strain>
    </source>
</reference>
<accession>A0AAN6MBR3</accession>
<keyword evidence="6 10" id="KW-1133">Transmembrane helix</keyword>
<feature type="compositionally biased region" description="Low complexity" evidence="9">
    <location>
        <begin position="207"/>
        <end position="218"/>
    </location>
</feature>
<evidence type="ECO:0000256" key="9">
    <source>
        <dbReference type="SAM" id="MobiDB-lite"/>
    </source>
</evidence>
<comment type="similarity">
    <text evidence="2">Belongs to the SPCS2 family.</text>
</comment>
<organism evidence="11 12">
    <name type="scientific">Staphylotrichum tortipilum</name>
    <dbReference type="NCBI Taxonomy" id="2831512"/>
    <lineage>
        <taxon>Eukaryota</taxon>
        <taxon>Fungi</taxon>
        <taxon>Dikarya</taxon>
        <taxon>Ascomycota</taxon>
        <taxon>Pezizomycotina</taxon>
        <taxon>Sordariomycetes</taxon>
        <taxon>Sordariomycetidae</taxon>
        <taxon>Sordariales</taxon>
        <taxon>Chaetomiaceae</taxon>
        <taxon>Staphylotrichum</taxon>
    </lineage>
</organism>
<feature type="transmembrane region" description="Helical" evidence="10">
    <location>
        <begin position="43"/>
        <end position="61"/>
    </location>
</feature>
<evidence type="ECO:0000256" key="10">
    <source>
        <dbReference type="SAM" id="Phobius"/>
    </source>
</evidence>
<proteinExistence type="inferred from homology"/>
<protein>
    <recommendedName>
        <fullName evidence="3">Signal peptidase complex subunit 2</fullName>
    </recommendedName>
</protein>
<evidence type="ECO:0000256" key="3">
    <source>
        <dbReference type="ARBA" id="ARBA00017057"/>
    </source>
</evidence>
<dbReference type="GO" id="GO:0005787">
    <property type="term" value="C:signal peptidase complex"/>
    <property type="evidence" value="ECO:0007669"/>
    <property type="project" value="InterPro"/>
</dbReference>
<name>A0AAN6MBR3_9PEZI</name>
<dbReference type="AlphaFoldDB" id="A0AAN6MBR3"/>
<dbReference type="PANTHER" id="PTHR13085:SF0">
    <property type="entry name" value="SIGNAL PEPTIDASE COMPLEX SUBUNIT 2"/>
    <property type="match status" value="1"/>
</dbReference>
<evidence type="ECO:0000313" key="12">
    <source>
        <dbReference type="Proteomes" id="UP001303889"/>
    </source>
</evidence>
<comment type="subcellular location">
    <subcellularLocation>
        <location evidence="1">Endoplasmic reticulum membrane</location>
        <topology evidence="1">Multi-pass membrane protein</topology>
    </subcellularLocation>
</comment>
<dbReference type="GO" id="GO:0006465">
    <property type="term" value="P:signal peptide processing"/>
    <property type="evidence" value="ECO:0007669"/>
    <property type="project" value="InterPro"/>
</dbReference>
<dbReference type="Pfam" id="PF06703">
    <property type="entry name" value="SPC25"/>
    <property type="match status" value="1"/>
</dbReference>
<evidence type="ECO:0000256" key="8">
    <source>
        <dbReference type="ARBA" id="ARBA00045608"/>
    </source>
</evidence>
<dbReference type="Proteomes" id="UP001303889">
    <property type="component" value="Unassembled WGS sequence"/>
</dbReference>
<dbReference type="InterPro" id="IPR009582">
    <property type="entry name" value="Spc2/SPCS2"/>
</dbReference>
<evidence type="ECO:0000256" key="5">
    <source>
        <dbReference type="ARBA" id="ARBA00022824"/>
    </source>
</evidence>
<evidence type="ECO:0000256" key="4">
    <source>
        <dbReference type="ARBA" id="ARBA00022692"/>
    </source>
</evidence>
<feature type="transmembrane region" description="Helical" evidence="10">
    <location>
        <begin position="73"/>
        <end position="91"/>
    </location>
</feature>
<reference evidence="11" key="1">
    <citation type="journal article" date="2023" name="Mol. Phylogenet. Evol.">
        <title>Genome-scale phylogeny and comparative genomics of the fungal order Sordariales.</title>
        <authorList>
            <person name="Hensen N."/>
            <person name="Bonometti L."/>
            <person name="Westerberg I."/>
            <person name="Brannstrom I.O."/>
            <person name="Guillou S."/>
            <person name="Cros-Aarteil S."/>
            <person name="Calhoun S."/>
            <person name="Haridas S."/>
            <person name="Kuo A."/>
            <person name="Mondo S."/>
            <person name="Pangilinan J."/>
            <person name="Riley R."/>
            <person name="LaButti K."/>
            <person name="Andreopoulos B."/>
            <person name="Lipzen A."/>
            <person name="Chen C."/>
            <person name="Yan M."/>
            <person name="Daum C."/>
            <person name="Ng V."/>
            <person name="Clum A."/>
            <person name="Steindorff A."/>
            <person name="Ohm R.A."/>
            <person name="Martin F."/>
            <person name="Silar P."/>
            <person name="Natvig D.O."/>
            <person name="Lalanne C."/>
            <person name="Gautier V."/>
            <person name="Ament-Velasquez S.L."/>
            <person name="Kruys A."/>
            <person name="Hutchinson M.I."/>
            <person name="Powell A.J."/>
            <person name="Barry K."/>
            <person name="Miller A.N."/>
            <person name="Grigoriev I.V."/>
            <person name="Debuchy R."/>
            <person name="Gladieux P."/>
            <person name="Hiltunen Thoren M."/>
            <person name="Johannesson H."/>
        </authorList>
    </citation>
    <scope>NUCLEOTIDE SEQUENCE</scope>
    <source>
        <strain evidence="11">CBS 103.79</strain>
    </source>
</reference>
<evidence type="ECO:0000313" key="11">
    <source>
        <dbReference type="EMBL" id="KAK3897865.1"/>
    </source>
</evidence>
<keyword evidence="4 10" id="KW-0812">Transmembrane</keyword>
<sequence length="229" mass="24368">MASQEKISVYNLADLKNTTDDAIPNYLNSLRFTQSHALIDTRLALGFSALATAAACFFWDYKLGFDATKPYTAAAVALYTLLNGALTYWLLYVERGTVYVGTAPSGETLRIRTATPRKDVPEYDVTVEVTDKQGKKEVVSFTRGFEGWFDAAGGFVAAPFQGMLAGAVSVVGRCDPKRAREAVGADVGLAAGAAYSAEMLEVLAKAQGGEEAEGTGAEVGKKGGKRRKA</sequence>
<evidence type="ECO:0000256" key="6">
    <source>
        <dbReference type="ARBA" id="ARBA00022989"/>
    </source>
</evidence>
<evidence type="ECO:0000256" key="1">
    <source>
        <dbReference type="ARBA" id="ARBA00004477"/>
    </source>
</evidence>
<gene>
    <name evidence="11" type="ORF">C8A05DRAFT_19455</name>
</gene>